<dbReference type="STRING" id="1163745.HCD_04930"/>
<evidence type="ECO:0000313" key="1">
    <source>
        <dbReference type="EMBL" id="AFI05988.1"/>
    </source>
</evidence>
<gene>
    <name evidence="1" type="ordered locus">HCD_04930</name>
</gene>
<dbReference type="Proteomes" id="UP000005013">
    <property type="component" value="Chromosome"/>
</dbReference>
<name>I0ESR9_HELCM</name>
<protein>
    <submittedName>
        <fullName evidence="1">Outer membrane protein</fullName>
    </submittedName>
</protein>
<dbReference type="AlphaFoldDB" id="I0ESR9"/>
<dbReference type="InterPro" id="IPR002718">
    <property type="entry name" value="OMP_Helicobacter"/>
</dbReference>
<dbReference type="HOGENOM" id="CLU_109763_0_0_7"/>
<sequence length="232" mass="26941">MFKKLIFFYAFLLIWGFITPPIYAKPTLHDNATKDKYQAEHDALYRDIINRQKLTRQKSGWYFLGGFGVLDTIKDYQNKEVRNYLATLNLKTGVQSFFKKYVGVRGFFAWDLGGGRVNYQSHKDPTGSFFTMLSVGMDILMEFPLGSYKHYLGAFGGAGVAMVVYMDRQDFKFFKHAMYSGGLMIDGGLTLTLFLKHRLEWGFKILPTARMFSNSKRFETLPLFYMAYSYKF</sequence>
<organism evidence="1 2">
    <name type="scientific">Helicobacter cetorum (strain ATCC BAA-540 / CCUG 52418 / MIT 99-5656)</name>
    <dbReference type="NCBI Taxonomy" id="1163745"/>
    <lineage>
        <taxon>Bacteria</taxon>
        <taxon>Pseudomonadati</taxon>
        <taxon>Campylobacterota</taxon>
        <taxon>Epsilonproteobacteria</taxon>
        <taxon>Campylobacterales</taxon>
        <taxon>Helicobacteraceae</taxon>
        <taxon>Helicobacter</taxon>
    </lineage>
</organism>
<dbReference type="RefSeq" id="WP_014659495.1">
    <property type="nucleotide sequence ID" value="NC_017735.1"/>
</dbReference>
<keyword evidence="2" id="KW-1185">Reference proteome</keyword>
<dbReference type="OrthoDB" id="5321913at2"/>
<proteinExistence type="predicted"/>
<accession>I0ESR9</accession>
<dbReference type="KEGG" id="hcm:HCD_04930"/>
<dbReference type="PATRIC" id="fig|1163745.3.peg.1042"/>
<dbReference type="EMBL" id="CP003481">
    <property type="protein sequence ID" value="AFI05988.1"/>
    <property type="molecule type" value="Genomic_DNA"/>
</dbReference>
<evidence type="ECO:0000313" key="2">
    <source>
        <dbReference type="Proteomes" id="UP000005013"/>
    </source>
</evidence>
<reference evidence="1 2" key="1">
    <citation type="journal article" date="2013" name="PLoS ONE">
        <title>Sequence Divergence and Conservation in Genomes ofHelicobacter cetorum Strains from a Dolphin and a Whale.</title>
        <authorList>
            <person name="Kersulyte D."/>
            <person name="Rossi M."/>
            <person name="Berg D.E."/>
        </authorList>
    </citation>
    <scope>NUCLEOTIDE SEQUENCE [LARGE SCALE GENOMIC DNA]</scope>
    <source>
        <strain evidence="1 2">MIT 99-5656</strain>
    </source>
</reference>
<dbReference type="Pfam" id="PF01856">
    <property type="entry name" value="HP_OMP"/>
    <property type="match status" value="1"/>
</dbReference>